<sequence length="129" mass="13587">MVKMRSSPGGLEEAPPVEATLWACGRSRAQTRGDMVVRLLSVLFSRPVEVPAPPTATATATEGHAIGQGEYDSKMLNSTITTFTERVTVGPKTVVYTTSYASSTIGCAPLARPIVEGLPPTSLAVVVLR</sequence>
<gene>
    <name evidence="1" type="ORF">HAX54_008085</name>
</gene>
<proteinExistence type="predicted"/>
<comment type="caution">
    <text evidence="1">The sequence shown here is derived from an EMBL/GenBank/DDBJ whole genome shotgun (WGS) entry which is preliminary data.</text>
</comment>
<accession>A0ABS8WXS6</accession>
<name>A0ABS8WXS6_DATST</name>
<dbReference type="EMBL" id="JACEIK010014178">
    <property type="protein sequence ID" value="MCE3216795.1"/>
    <property type="molecule type" value="Genomic_DNA"/>
</dbReference>
<evidence type="ECO:0000313" key="1">
    <source>
        <dbReference type="EMBL" id="MCE3216795.1"/>
    </source>
</evidence>
<dbReference type="Proteomes" id="UP000823775">
    <property type="component" value="Unassembled WGS sequence"/>
</dbReference>
<organism evidence="1 2">
    <name type="scientific">Datura stramonium</name>
    <name type="common">Jimsonweed</name>
    <name type="synonym">Common thornapple</name>
    <dbReference type="NCBI Taxonomy" id="4076"/>
    <lineage>
        <taxon>Eukaryota</taxon>
        <taxon>Viridiplantae</taxon>
        <taxon>Streptophyta</taxon>
        <taxon>Embryophyta</taxon>
        <taxon>Tracheophyta</taxon>
        <taxon>Spermatophyta</taxon>
        <taxon>Magnoliopsida</taxon>
        <taxon>eudicotyledons</taxon>
        <taxon>Gunneridae</taxon>
        <taxon>Pentapetalae</taxon>
        <taxon>asterids</taxon>
        <taxon>lamiids</taxon>
        <taxon>Solanales</taxon>
        <taxon>Solanaceae</taxon>
        <taxon>Solanoideae</taxon>
        <taxon>Datureae</taxon>
        <taxon>Datura</taxon>
    </lineage>
</organism>
<keyword evidence="2" id="KW-1185">Reference proteome</keyword>
<reference evidence="1 2" key="1">
    <citation type="journal article" date="2021" name="BMC Genomics">
        <title>Datura genome reveals duplications of psychoactive alkaloid biosynthetic genes and high mutation rate following tissue culture.</title>
        <authorList>
            <person name="Rajewski A."/>
            <person name="Carter-House D."/>
            <person name="Stajich J."/>
            <person name="Litt A."/>
        </authorList>
    </citation>
    <scope>NUCLEOTIDE SEQUENCE [LARGE SCALE GENOMIC DNA]</scope>
    <source>
        <strain evidence="1">AR-01</strain>
    </source>
</reference>
<protein>
    <submittedName>
        <fullName evidence="1">Uncharacterized protein</fullName>
    </submittedName>
</protein>
<evidence type="ECO:0000313" key="2">
    <source>
        <dbReference type="Proteomes" id="UP000823775"/>
    </source>
</evidence>